<evidence type="ECO:0000256" key="1">
    <source>
        <dbReference type="SAM" id="MobiDB-lite"/>
    </source>
</evidence>
<proteinExistence type="predicted"/>
<dbReference type="STRING" id="1754191.A0A1Y1VGV6"/>
<dbReference type="GO" id="GO:0005737">
    <property type="term" value="C:cytoplasm"/>
    <property type="evidence" value="ECO:0007669"/>
    <property type="project" value="TreeGrafter"/>
</dbReference>
<sequence length="451" mass="52060">MNNSNVQISSTPLLDNNSVPIYSFRGIEGKKYTDRTILNKEIIPNNGIIILNKDNVMNEESMVTAKMNINYSEVYKLILNPQIQKYHISNGSINDNYSSIYSELQNSLSDYINKQYNEMEKNIENYRKRLLLQFNSKKEKAGKEREALWNIICGVNADNSLNNYKKISFEPIIESDSLQSYHQQRSAYPIGSYTNHNIRRFNDNNQFFTYHSYKVSSMANYANNRAELRPDTKNIFDIAAIKKELSNTNIEKTSSNSLNENKSMISEEIALDQENVTKDVESEKGTSESNEAEVETQALSSSQLSKELNDNIEKIEVSNDNLLNENKDNDVNKNDATDDDIFLLDGFDEEDKKDKYISEELDEEYDQVDELVNVSSRYNQQNNFSIYATSMPIKIPERLQPLNNEESSSPDKENNEKEFTPPHIIIARTYQNDEALKMHPNHANKYFSVAY</sequence>
<feature type="region of interest" description="Disordered" evidence="1">
    <location>
        <begin position="397"/>
        <end position="420"/>
    </location>
</feature>
<protein>
    <submittedName>
        <fullName evidence="2">Uncharacterized protein</fullName>
    </submittedName>
</protein>
<dbReference type="InterPro" id="IPR026682">
    <property type="entry name" value="AKT1S1"/>
</dbReference>
<feature type="compositionally biased region" description="Basic and acidic residues" evidence="1">
    <location>
        <begin position="409"/>
        <end position="420"/>
    </location>
</feature>
<dbReference type="PANTHER" id="PTHR21844">
    <property type="entry name" value="AKT1 SUBSTRATE 1 PROTEIN"/>
    <property type="match status" value="1"/>
</dbReference>
<dbReference type="GO" id="GO:0032007">
    <property type="term" value="P:negative regulation of TOR signaling"/>
    <property type="evidence" value="ECO:0007669"/>
    <property type="project" value="InterPro"/>
</dbReference>
<dbReference type="OrthoDB" id="2133046at2759"/>
<evidence type="ECO:0000313" key="2">
    <source>
        <dbReference type="EMBL" id="ORX55939.1"/>
    </source>
</evidence>
<dbReference type="Proteomes" id="UP000193719">
    <property type="component" value="Unassembled WGS sequence"/>
</dbReference>
<reference evidence="2 3" key="1">
    <citation type="submission" date="2016-08" db="EMBL/GenBank/DDBJ databases">
        <title>Genomes of anaerobic fungi encode conserved fungal cellulosomes for biomass hydrolysis.</title>
        <authorList>
            <consortium name="DOE Joint Genome Institute"/>
            <person name="Haitjema C.H."/>
            <person name="Gilmore S.P."/>
            <person name="Henske J.K."/>
            <person name="Solomon K.V."/>
            <person name="De Groot R."/>
            <person name="Kuo A."/>
            <person name="Mondo S.J."/>
            <person name="Salamov A.A."/>
            <person name="Labutti K."/>
            <person name="Zhao Z."/>
            <person name="Chiniquy J."/>
            <person name="Barry K."/>
            <person name="Brewer H.M."/>
            <person name="Purvine S.O."/>
            <person name="Wright A.T."/>
            <person name="Boxma B."/>
            <person name="Van Alen T."/>
            <person name="Hackstein J.H."/>
            <person name="Baker S.E."/>
            <person name="Grigoriev I.V."/>
            <person name="O'Malley M.A."/>
        </authorList>
    </citation>
    <scope>NUCLEOTIDE SEQUENCE [LARGE SCALE GENOMIC DNA]</scope>
    <source>
        <strain evidence="3">finn</strain>
    </source>
</reference>
<organism evidence="2 3">
    <name type="scientific">Piromyces finnis</name>
    <dbReference type="NCBI Taxonomy" id="1754191"/>
    <lineage>
        <taxon>Eukaryota</taxon>
        <taxon>Fungi</taxon>
        <taxon>Fungi incertae sedis</taxon>
        <taxon>Chytridiomycota</taxon>
        <taxon>Chytridiomycota incertae sedis</taxon>
        <taxon>Neocallimastigomycetes</taxon>
        <taxon>Neocallimastigales</taxon>
        <taxon>Neocallimastigaceae</taxon>
        <taxon>Piromyces</taxon>
    </lineage>
</organism>
<accession>A0A1Y1VGV6</accession>
<dbReference type="AlphaFoldDB" id="A0A1Y1VGV6"/>
<comment type="caution">
    <text evidence="2">The sequence shown here is derived from an EMBL/GenBank/DDBJ whole genome shotgun (WGS) entry which is preliminary data.</text>
</comment>
<gene>
    <name evidence="2" type="ORF">BCR36DRAFT_581100</name>
</gene>
<feature type="region of interest" description="Disordered" evidence="1">
    <location>
        <begin position="267"/>
        <end position="305"/>
    </location>
</feature>
<reference evidence="2 3" key="2">
    <citation type="submission" date="2016-08" db="EMBL/GenBank/DDBJ databases">
        <title>Pervasive Adenine N6-methylation of Active Genes in Fungi.</title>
        <authorList>
            <consortium name="DOE Joint Genome Institute"/>
            <person name="Mondo S.J."/>
            <person name="Dannebaum R.O."/>
            <person name="Kuo R.C."/>
            <person name="Labutti K."/>
            <person name="Haridas S."/>
            <person name="Kuo A."/>
            <person name="Salamov A."/>
            <person name="Ahrendt S.R."/>
            <person name="Lipzen A."/>
            <person name="Sullivan W."/>
            <person name="Andreopoulos W.B."/>
            <person name="Clum A."/>
            <person name="Lindquist E."/>
            <person name="Daum C."/>
            <person name="Ramamoorthy G.K."/>
            <person name="Gryganskyi A."/>
            <person name="Culley D."/>
            <person name="Magnuson J.K."/>
            <person name="James T.Y."/>
            <person name="O'Malley M.A."/>
            <person name="Stajich J.E."/>
            <person name="Spatafora J.W."/>
            <person name="Visel A."/>
            <person name="Grigoriev I.V."/>
        </authorList>
    </citation>
    <scope>NUCLEOTIDE SEQUENCE [LARGE SCALE GENOMIC DNA]</scope>
    <source>
        <strain evidence="3">finn</strain>
    </source>
</reference>
<feature type="compositionally biased region" description="Basic and acidic residues" evidence="1">
    <location>
        <begin position="275"/>
        <end position="286"/>
    </location>
</feature>
<evidence type="ECO:0000313" key="3">
    <source>
        <dbReference type="Proteomes" id="UP000193719"/>
    </source>
</evidence>
<dbReference type="EMBL" id="MCFH01000008">
    <property type="protein sequence ID" value="ORX55939.1"/>
    <property type="molecule type" value="Genomic_DNA"/>
</dbReference>
<dbReference type="PANTHER" id="PTHR21844:SF2">
    <property type="entry name" value="PROLINE-RICH AKT1 SUBSTRATE 1"/>
    <property type="match status" value="1"/>
</dbReference>
<keyword evidence="3" id="KW-1185">Reference proteome</keyword>
<name>A0A1Y1VGV6_9FUNG</name>